<evidence type="ECO:0000256" key="1">
    <source>
        <dbReference type="SAM" id="MobiDB-lite"/>
    </source>
</evidence>
<evidence type="ECO:0000313" key="4">
    <source>
        <dbReference type="Proteomes" id="UP000235015"/>
    </source>
</evidence>
<name>A0A2N6CYK3_9GAMM</name>
<feature type="transmembrane region" description="Helical" evidence="2">
    <location>
        <begin position="62"/>
        <end position="84"/>
    </location>
</feature>
<dbReference type="STRING" id="1111735.GCA_000428045_00990"/>
<feature type="transmembrane region" description="Helical" evidence="2">
    <location>
        <begin position="203"/>
        <end position="225"/>
    </location>
</feature>
<protein>
    <submittedName>
        <fullName evidence="3">Uncharacterized protein</fullName>
    </submittedName>
</protein>
<comment type="caution">
    <text evidence="3">The sequence shown here is derived from an EMBL/GenBank/DDBJ whole genome shotgun (WGS) entry which is preliminary data.</text>
</comment>
<feature type="transmembrane region" description="Helical" evidence="2">
    <location>
        <begin position="34"/>
        <end position="56"/>
    </location>
</feature>
<reference evidence="3 4" key="1">
    <citation type="submission" date="2017-11" db="EMBL/GenBank/DDBJ databases">
        <title>Genome-resolved metagenomics identifies genetic mobility, metabolic interactions, and unexpected diversity in perchlorate-reducing communities.</title>
        <authorList>
            <person name="Barnum T.P."/>
            <person name="Figueroa I.A."/>
            <person name="Carlstrom C.I."/>
            <person name="Lucas L.N."/>
            <person name="Engelbrektson A.L."/>
            <person name="Coates J.D."/>
        </authorList>
    </citation>
    <scope>NUCLEOTIDE SEQUENCE [LARGE SCALE GENOMIC DNA]</scope>
    <source>
        <strain evidence="3">BM301</strain>
    </source>
</reference>
<gene>
    <name evidence="3" type="ORF">C0630_06180</name>
</gene>
<feature type="transmembrane region" description="Helical" evidence="2">
    <location>
        <begin position="169"/>
        <end position="191"/>
    </location>
</feature>
<keyword evidence="2" id="KW-0812">Transmembrane</keyword>
<feature type="transmembrane region" description="Helical" evidence="2">
    <location>
        <begin position="145"/>
        <end position="163"/>
    </location>
</feature>
<feature type="transmembrane region" description="Helical" evidence="2">
    <location>
        <begin position="89"/>
        <end position="107"/>
    </location>
</feature>
<keyword evidence="2" id="KW-0472">Membrane</keyword>
<feature type="region of interest" description="Disordered" evidence="1">
    <location>
        <begin position="1"/>
        <end position="26"/>
    </location>
</feature>
<proteinExistence type="predicted"/>
<sequence length="277" mass="28746">MKQSSSIAIQRDGIESPVSPESRSSGYHSQKADIFIRAIIWGFVGSIFGGLYIGFVSMLTPLIASDLAIIPAAAFAGAVGAAFYGSFQVAIIGTLAGSASGIAYLILAENLQLNEMAAVSLMAGVVAGFIYGNTHHEVSGALMKALTGLVAGTLAGIVLWAFVQAGAAFNSYFTAAVLVPVTGTFYIYGVFKIISRLDCRLPLSMVGSLVAAALSVVVAGSVWSVHEAMLASYELTESSIHHVGFKQIMGAILGGTTGGLIAGGLYAWVGLKWIDRR</sequence>
<keyword evidence="2" id="KW-1133">Transmembrane helix</keyword>
<evidence type="ECO:0000256" key="2">
    <source>
        <dbReference type="SAM" id="Phobius"/>
    </source>
</evidence>
<dbReference type="EMBL" id="PKUN01000005">
    <property type="protein sequence ID" value="PLX62424.1"/>
    <property type="molecule type" value="Genomic_DNA"/>
</dbReference>
<evidence type="ECO:0000313" key="3">
    <source>
        <dbReference type="EMBL" id="PLX62424.1"/>
    </source>
</evidence>
<organism evidence="3 4">
    <name type="scientific">Sedimenticola selenatireducens</name>
    <dbReference type="NCBI Taxonomy" id="191960"/>
    <lineage>
        <taxon>Bacteria</taxon>
        <taxon>Pseudomonadati</taxon>
        <taxon>Pseudomonadota</taxon>
        <taxon>Gammaproteobacteria</taxon>
        <taxon>Chromatiales</taxon>
        <taxon>Sedimenticolaceae</taxon>
        <taxon>Sedimenticola</taxon>
    </lineage>
</organism>
<dbReference type="Proteomes" id="UP000235015">
    <property type="component" value="Unassembled WGS sequence"/>
</dbReference>
<dbReference type="RefSeq" id="WP_273438353.1">
    <property type="nucleotide sequence ID" value="NZ_PKUN01000005.1"/>
</dbReference>
<accession>A0A2N6CYK3</accession>
<dbReference type="AlphaFoldDB" id="A0A2N6CYK3"/>
<feature type="transmembrane region" description="Helical" evidence="2">
    <location>
        <begin position="245"/>
        <end position="269"/>
    </location>
</feature>
<feature type="transmembrane region" description="Helical" evidence="2">
    <location>
        <begin position="113"/>
        <end position="133"/>
    </location>
</feature>